<reference evidence="1 2" key="1">
    <citation type="journal article" date="2019" name="Commun. Biol.">
        <title>The bagworm genome reveals a unique fibroin gene that provides high tensile strength.</title>
        <authorList>
            <person name="Kono N."/>
            <person name="Nakamura H."/>
            <person name="Ohtoshi R."/>
            <person name="Tomita M."/>
            <person name="Numata K."/>
            <person name="Arakawa K."/>
        </authorList>
    </citation>
    <scope>NUCLEOTIDE SEQUENCE [LARGE SCALE GENOMIC DNA]</scope>
</reference>
<dbReference type="OrthoDB" id="8120898at2759"/>
<proteinExistence type="predicted"/>
<dbReference type="AlphaFoldDB" id="A0A4C1UML1"/>
<keyword evidence="2" id="KW-1185">Reference proteome</keyword>
<gene>
    <name evidence="1" type="ORF">EVAR_12729_1</name>
</gene>
<protein>
    <submittedName>
        <fullName evidence="1">Early 94 kDa protein</fullName>
    </submittedName>
</protein>
<comment type="caution">
    <text evidence="1">The sequence shown here is derived from an EMBL/GenBank/DDBJ whole genome shotgun (WGS) entry which is preliminary data.</text>
</comment>
<dbReference type="EMBL" id="BGZK01000197">
    <property type="protein sequence ID" value="GBP27683.1"/>
    <property type="molecule type" value="Genomic_DNA"/>
</dbReference>
<sequence length="575" mass="67312">MINYFIYAKDFSGSTNRVTFYHENGLKTLHEFKRHIEKINNESSKSGEPTPESRTIYLHWDYVCEEVNFNTTVNSYQKRRGRGGTSPETIIEWLQRNIDINEGKIKLLYIITDGLIDSKSSENCLRLNENMQYETVVFHALNTNVYAIDLSVASSFLKSHCVIYRNNELLDETNIAEEYDYDGINVENFDTEKNNLKSYIKLKYINRFKRNTAALEEIDKLKKLRNRLFDDLFPVQKDKTNLDTKDKNEFICQFMKTIWYRNLKTQSQDIKADIEKSISTLINYIVNDNKSYAFDALKLVTKFKDEVTEEPIVDVNFTDEQKIEFPDIILDDDKGIPVVILTELNLLDKIIFHTSKTDEVSPASFSKFNSAMECPLFLINDPDISESIGYFYTLDVYKQLLEKTTKTEPLTRRPYHGGLVLVDTDEFDKYNDYILSATYFNFKKVNYNKGLFYYVLWKNCEKKEWMDQNVAQQFKKYTMRRISTTVCKIGLSSLPLDPPENTSLLTALWYCVELSSCIFKDDPQHFMYERLRMHYGVAYCNPFKSNEMFTHTQHTTRALAHALAHSHTDITRGNG</sequence>
<accession>A0A4C1UML1</accession>
<organism evidence="1 2">
    <name type="scientific">Eumeta variegata</name>
    <name type="common">Bagworm moth</name>
    <name type="synonym">Eumeta japonica</name>
    <dbReference type="NCBI Taxonomy" id="151549"/>
    <lineage>
        <taxon>Eukaryota</taxon>
        <taxon>Metazoa</taxon>
        <taxon>Ecdysozoa</taxon>
        <taxon>Arthropoda</taxon>
        <taxon>Hexapoda</taxon>
        <taxon>Insecta</taxon>
        <taxon>Pterygota</taxon>
        <taxon>Neoptera</taxon>
        <taxon>Endopterygota</taxon>
        <taxon>Lepidoptera</taxon>
        <taxon>Glossata</taxon>
        <taxon>Ditrysia</taxon>
        <taxon>Tineoidea</taxon>
        <taxon>Psychidae</taxon>
        <taxon>Oiketicinae</taxon>
        <taxon>Eumeta</taxon>
    </lineage>
</organism>
<evidence type="ECO:0000313" key="2">
    <source>
        <dbReference type="Proteomes" id="UP000299102"/>
    </source>
</evidence>
<evidence type="ECO:0000313" key="1">
    <source>
        <dbReference type="EMBL" id="GBP27683.1"/>
    </source>
</evidence>
<dbReference type="Proteomes" id="UP000299102">
    <property type="component" value="Unassembled WGS sequence"/>
</dbReference>
<name>A0A4C1UML1_EUMVA</name>